<protein>
    <submittedName>
        <fullName evidence="1">Uncharacterized protein</fullName>
    </submittedName>
</protein>
<dbReference type="EMBL" id="LWCA01001045">
    <property type="protein sequence ID" value="OAF66076.1"/>
    <property type="molecule type" value="Genomic_DNA"/>
</dbReference>
<dbReference type="Proteomes" id="UP000078046">
    <property type="component" value="Unassembled WGS sequence"/>
</dbReference>
<evidence type="ECO:0000313" key="1">
    <source>
        <dbReference type="EMBL" id="OAF66076.1"/>
    </source>
</evidence>
<proteinExistence type="predicted"/>
<organism evidence="1 2">
    <name type="scientific">Intoshia linei</name>
    <dbReference type="NCBI Taxonomy" id="1819745"/>
    <lineage>
        <taxon>Eukaryota</taxon>
        <taxon>Metazoa</taxon>
        <taxon>Spiralia</taxon>
        <taxon>Lophotrochozoa</taxon>
        <taxon>Mesozoa</taxon>
        <taxon>Orthonectida</taxon>
        <taxon>Rhopaluridae</taxon>
        <taxon>Intoshia</taxon>
    </lineage>
</organism>
<gene>
    <name evidence="1" type="ORF">A3Q56_06205</name>
</gene>
<name>A0A177AVR2_9BILA</name>
<dbReference type="AlphaFoldDB" id="A0A177AVR2"/>
<keyword evidence="2" id="KW-1185">Reference proteome</keyword>
<sequence length="73" mass="8581">MGHSKIVSNRAVGSFMKLFYETMRCRRKIQRERDFAKLRLIVADIQSVNVYFNDRKFDKDRLAVVIVDIDSGL</sequence>
<comment type="caution">
    <text evidence="1">The sequence shown here is derived from an EMBL/GenBank/DDBJ whole genome shotgun (WGS) entry which is preliminary data.</text>
</comment>
<evidence type="ECO:0000313" key="2">
    <source>
        <dbReference type="Proteomes" id="UP000078046"/>
    </source>
</evidence>
<reference evidence="1 2" key="1">
    <citation type="submission" date="2016-04" db="EMBL/GenBank/DDBJ databases">
        <title>The genome of Intoshia linei affirms orthonectids as highly simplified spiralians.</title>
        <authorList>
            <person name="Mikhailov K.V."/>
            <person name="Slusarev G.S."/>
            <person name="Nikitin M.A."/>
            <person name="Logacheva M.D."/>
            <person name="Penin A."/>
            <person name="Aleoshin V."/>
            <person name="Panchin Y.V."/>
        </authorList>
    </citation>
    <scope>NUCLEOTIDE SEQUENCE [LARGE SCALE GENOMIC DNA]</scope>
    <source>
        <strain evidence="1">Intl2013</strain>
        <tissue evidence="1">Whole animal</tissue>
    </source>
</reference>
<accession>A0A177AVR2</accession>